<proteinExistence type="predicted"/>
<protein>
    <submittedName>
        <fullName evidence="3">Uncharacterized protein</fullName>
    </submittedName>
</protein>
<reference evidence="2 5" key="2">
    <citation type="submission" date="2019-04" db="EMBL/GenBank/DDBJ databases">
        <title>Isolation and culture of sulfate reducing bacteria from the cold seep of the South China Sea.</title>
        <authorList>
            <person name="Sun C."/>
            <person name="Liu R."/>
        </authorList>
    </citation>
    <scope>NUCLEOTIDE SEQUENCE [LARGE SCALE GENOMIC DNA]</scope>
    <source>
        <strain evidence="2 5">CS1</strain>
    </source>
</reference>
<dbReference type="OrthoDB" id="9342543at2"/>
<evidence type="ECO:0000313" key="4">
    <source>
        <dbReference type="Proteomes" id="UP000434052"/>
    </source>
</evidence>
<evidence type="ECO:0000256" key="1">
    <source>
        <dbReference type="SAM" id="Phobius"/>
    </source>
</evidence>
<dbReference type="RefSeq" id="WP_144305999.1">
    <property type="nucleotide sequence ID" value="NZ_CP039543.1"/>
</dbReference>
<keyword evidence="1" id="KW-0812">Transmembrane</keyword>
<reference evidence="3 4" key="1">
    <citation type="submission" date="2018-06" db="EMBL/GenBank/DDBJ databases">
        <title>Complete genome of Desulfovibrio marinus P48SEP.</title>
        <authorList>
            <person name="Crispim J.S."/>
            <person name="Vidigal P.M.P."/>
            <person name="Silva L.C.F."/>
            <person name="Araujo L.C."/>
            <person name="Laguardia C.N."/>
            <person name="Dias R.S."/>
            <person name="Sousa M.P."/>
            <person name="Paula S.O."/>
            <person name="Silva C."/>
        </authorList>
    </citation>
    <scope>NUCLEOTIDE SEQUENCE [LARGE SCALE GENOMIC DNA]</scope>
    <source>
        <strain evidence="3 4">P48SEP</strain>
    </source>
</reference>
<evidence type="ECO:0000313" key="3">
    <source>
        <dbReference type="EMBL" id="TVM32816.1"/>
    </source>
</evidence>
<dbReference type="AlphaFoldDB" id="A0A6P1ZGZ5"/>
<evidence type="ECO:0000313" key="5">
    <source>
        <dbReference type="Proteomes" id="UP000503251"/>
    </source>
</evidence>
<gene>
    <name evidence="3" type="ORF">DQK91_14000</name>
    <name evidence="2" type="ORF">E8L03_10385</name>
</gene>
<keyword evidence="1" id="KW-1133">Transmembrane helix</keyword>
<keyword evidence="1" id="KW-0472">Membrane</keyword>
<dbReference type="EMBL" id="QMIF01000009">
    <property type="protein sequence ID" value="TVM32816.1"/>
    <property type="molecule type" value="Genomic_DNA"/>
</dbReference>
<keyword evidence="5" id="KW-1185">Reference proteome</keyword>
<organism evidence="3 4">
    <name type="scientific">Oceanidesulfovibrio marinus</name>
    <dbReference type="NCBI Taxonomy" id="370038"/>
    <lineage>
        <taxon>Bacteria</taxon>
        <taxon>Pseudomonadati</taxon>
        <taxon>Thermodesulfobacteriota</taxon>
        <taxon>Desulfovibrionia</taxon>
        <taxon>Desulfovibrionales</taxon>
        <taxon>Desulfovibrionaceae</taxon>
        <taxon>Oceanidesulfovibrio</taxon>
    </lineage>
</organism>
<dbReference type="EMBL" id="CP039543">
    <property type="protein sequence ID" value="QJT09322.1"/>
    <property type="molecule type" value="Genomic_DNA"/>
</dbReference>
<name>A0A6P1ZGZ5_9BACT</name>
<evidence type="ECO:0000313" key="2">
    <source>
        <dbReference type="EMBL" id="QJT09322.1"/>
    </source>
</evidence>
<dbReference type="Proteomes" id="UP000503251">
    <property type="component" value="Chromosome"/>
</dbReference>
<feature type="transmembrane region" description="Helical" evidence="1">
    <location>
        <begin position="12"/>
        <end position="32"/>
    </location>
</feature>
<sequence>MTHSIRSGRSVAMRIALYSLSAAVFLVALFQLNDGMTAEHYEALKQEAQQVAQNAWAYDQVRPKAGAAEVDMQAEPAMVDLTRPGLLKVDSTVWKDTKSKIPGIFFYRLEPMFYTGFAPRIQDPKRVHTFLGRGNQLRVTAVLSNEAIEEYLQDIALRYLTVQELLDEGKLELTQNTQWERFKKIINEEGIMALAGGADYMDPEAYRAMAITKMAALNPGRVFHIKMDMRDRLRTWAENELPKAKNADPGTQLVVVNDMLPTRLELTSMTTPMHEKLVAAEAAWDAYKQSQTDAGFETFFTAAADLFHEAAGDVYTINDKGYVDHWEFTAIYPVGTLNQYAKYEGNQIPLYPCPGVRQVCYHQRTKIADHISEKGTYGFTPWIPYMHVGSKLHNSFHSLWFRIDARSYSEIPDSWRHIETGAREGKPYPYLWLVSRGPMSHGCTHVNAGFLNELRQIFPSTEENLRQVITFRNKYQDYDIFDIDGDGQPEVMGVAYFHAYALKGKQPAKRRAPAERKAFYEWLYGSGYHYDAQDRVVFDEAAGSRFVGTKAEEGRVYHNIPLYEAEYFGESIQFYRTKPIDFIRELRRVAVNYDLNEAALGLTKPVEPLVLRAQACSVSPVSKPRTSIE</sequence>
<dbReference type="Proteomes" id="UP000434052">
    <property type="component" value="Unassembled WGS sequence"/>
</dbReference>
<accession>A0A6P1ZGZ5</accession>